<feature type="compositionally biased region" description="Basic and acidic residues" evidence="1">
    <location>
        <begin position="71"/>
        <end position="83"/>
    </location>
</feature>
<sequence length="103" mass="11758">HQHLRLLLFDQHSFFPKHFEPNPIHRSEKKNYIMATALAARQVANLLRLSSSRSAPQAASFIPRRGLSGAADHHGPPKVDFWKDPMSPSKWKEEHKSVEAVKN</sequence>
<gene>
    <name evidence="2" type="ORF">M8C21_006884</name>
</gene>
<dbReference type="PANTHER" id="PTHR35292">
    <property type="entry name" value="EXPRESSED PROTEIN"/>
    <property type="match status" value="1"/>
</dbReference>
<accession>A0AAD5CF85</accession>
<keyword evidence="3" id="KW-1185">Reference proteome</keyword>
<organism evidence="2 3">
    <name type="scientific">Ambrosia artemisiifolia</name>
    <name type="common">Common ragweed</name>
    <dbReference type="NCBI Taxonomy" id="4212"/>
    <lineage>
        <taxon>Eukaryota</taxon>
        <taxon>Viridiplantae</taxon>
        <taxon>Streptophyta</taxon>
        <taxon>Embryophyta</taxon>
        <taxon>Tracheophyta</taxon>
        <taxon>Spermatophyta</taxon>
        <taxon>Magnoliopsida</taxon>
        <taxon>eudicotyledons</taxon>
        <taxon>Gunneridae</taxon>
        <taxon>Pentapetalae</taxon>
        <taxon>asterids</taxon>
        <taxon>campanulids</taxon>
        <taxon>Asterales</taxon>
        <taxon>Asteraceae</taxon>
        <taxon>Asteroideae</taxon>
        <taxon>Heliantheae alliance</taxon>
        <taxon>Heliantheae</taxon>
        <taxon>Ambrosia</taxon>
    </lineage>
</organism>
<evidence type="ECO:0000313" key="3">
    <source>
        <dbReference type="Proteomes" id="UP001206925"/>
    </source>
</evidence>
<name>A0AAD5CF85_AMBAR</name>
<evidence type="ECO:0000256" key="1">
    <source>
        <dbReference type="SAM" id="MobiDB-lite"/>
    </source>
</evidence>
<dbReference type="AlphaFoldDB" id="A0AAD5CF85"/>
<reference evidence="2" key="1">
    <citation type="submission" date="2022-06" db="EMBL/GenBank/DDBJ databases">
        <title>Uncovering the hologenomic basis of an extraordinary plant invasion.</title>
        <authorList>
            <person name="Bieker V.C."/>
            <person name="Martin M.D."/>
            <person name="Gilbert T."/>
            <person name="Hodgins K."/>
            <person name="Battlay P."/>
            <person name="Petersen B."/>
            <person name="Wilson J."/>
        </authorList>
    </citation>
    <scope>NUCLEOTIDE SEQUENCE</scope>
    <source>
        <strain evidence="2">AA19_3_7</strain>
        <tissue evidence="2">Leaf</tissue>
    </source>
</reference>
<feature type="compositionally biased region" description="Basic and acidic residues" evidence="1">
    <location>
        <begin position="90"/>
        <end position="103"/>
    </location>
</feature>
<feature type="region of interest" description="Disordered" evidence="1">
    <location>
        <begin position="66"/>
        <end position="103"/>
    </location>
</feature>
<dbReference type="Proteomes" id="UP001206925">
    <property type="component" value="Unassembled WGS sequence"/>
</dbReference>
<feature type="non-terminal residue" evidence="2">
    <location>
        <position position="103"/>
    </location>
</feature>
<dbReference type="EMBL" id="JAMZMK010008312">
    <property type="protein sequence ID" value="KAI7740973.1"/>
    <property type="molecule type" value="Genomic_DNA"/>
</dbReference>
<protein>
    <submittedName>
        <fullName evidence="2">Uncharacterized protein</fullName>
    </submittedName>
</protein>
<proteinExistence type="predicted"/>
<comment type="caution">
    <text evidence="2">The sequence shown here is derived from an EMBL/GenBank/DDBJ whole genome shotgun (WGS) entry which is preliminary data.</text>
</comment>
<evidence type="ECO:0000313" key="2">
    <source>
        <dbReference type="EMBL" id="KAI7740973.1"/>
    </source>
</evidence>
<dbReference type="PANTHER" id="PTHR35292:SF13">
    <property type="entry name" value="OS03G0581800 PROTEIN"/>
    <property type="match status" value="1"/>
</dbReference>